<evidence type="ECO:0000313" key="2">
    <source>
        <dbReference type="EMBL" id="TNM99373.1"/>
    </source>
</evidence>
<keyword evidence="3" id="KW-1185">Reference proteome</keyword>
<comment type="caution">
    <text evidence="2">The sequence shown here is derived from an EMBL/GenBank/DDBJ whole genome shotgun (WGS) entry which is preliminary data.</text>
</comment>
<dbReference type="Proteomes" id="UP000516260">
    <property type="component" value="Chromosome 13"/>
</dbReference>
<feature type="compositionally biased region" description="Pro residues" evidence="1">
    <location>
        <begin position="27"/>
        <end position="44"/>
    </location>
</feature>
<protein>
    <submittedName>
        <fullName evidence="2">Uncharacterized protein</fullName>
    </submittedName>
</protein>
<dbReference type="PANTHER" id="PTHR12913">
    <property type="entry name" value="UNR PROTEIN N-RAS UPSTREAM GENE PROTEIN"/>
    <property type="match status" value="1"/>
</dbReference>
<dbReference type="PANTHER" id="PTHR12913:SF3">
    <property type="entry name" value="SI:DKEYP-121D4.3"/>
    <property type="match status" value="1"/>
</dbReference>
<name>A0A4Z2C5A6_9TELE</name>
<feature type="compositionally biased region" description="Basic and acidic residues" evidence="1">
    <location>
        <begin position="803"/>
        <end position="816"/>
    </location>
</feature>
<dbReference type="EMBL" id="SWLE01000005">
    <property type="protein sequence ID" value="TNM99373.1"/>
    <property type="molecule type" value="Genomic_DNA"/>
</dbReference>
<gene>
    <name evidence="2" type="ORF">fugu_012406</name>
</gene>
<feature type="compositionally biased region" description="Basic and acidic residues" evidence="1">
    <location>
        <begin position="143"/>
        <end position="157"/>
    </location>
</feature>
<feature type="region of interest" description="Disordered" evidence="1">
    <location>
        <begin position="1"/>
        <end position="186"/>
    </location>
</feature>
<dbReference type="AlphaFoldDB" id="A0A4Z2C5A6"/>
<feature type="compositionally biased region" description="Acidic residues" evidence="1">
    <location>
        <begin position="791"/>
        <end position="802"/>
    </location>
</feature>
<feature type="compositionally biased region" description="Basic and acidic residues" evidence="1">
    <location>
        <begin position="116"/>
        <end position="136"/>
    </location>
</feature>
<reference evidence="2 3" key="1">
    <citation type="submission" date="2019-04" db="EMBL/GenBank/DDBJ databases">
        <title>The sequence and de novo assembly of Takifugu bimaculatus genome using PacBio and Hi-C technologies.</title>
        <authorList>
            <person name="Xu P."/>
            <person name="Liu B."/>
            <person name="Zhou Z."/>
        </authorList>
    </citation>
    <scope>NUCLEOTIDE SEQUENCE [LARGE SCALE GENOMIC DNA]</scope>
    <source>
        <strain evidence="2">TB-2018</strain>
        <tissue evidence="2">Muscle</tissue>
    </source>
</reference>
<feature type="compositionally biased region" description="Pro residues" evidence="1">
    <location>
        <begin position="102"/>
        <end position="111"/>
    </location>
</feature>
<feature type="compositionally biased region" description="Pro residues" evidence="1">
    <location>
        <begin position="52"/>
        <end position="83"/>
    </location>
</feature>
<feature type="region of interest" description="Disordered" evidence="1">
    <location>
        <begin position="729"/>
        <end position="771"/>
    </location>
</feature>
<sequence length="825" mass="90976">MMGPKRSRPTMGPPGEDGPPFDIGPPGWGPPRPGGWGPRPPGGPLAPDGWGPLPPERWPPIPPEGWDPRGPPLPDGWGPPPPGGWGHLPPRGWGSRGSEPPDWVPRGPPPLGWGGHPEDWLRPPEDWRPRHPDDWRPANPDDWGLRHPEGWRMHPRDWSPPSDWRPEGPPELWGSETLPPGSLPPDAAAYVAPVPPPCIPPPGIPPPGILTPGIPPPVGFGGYPTGWTGEPVVEEVLPNPPPDQPEWIKALISAPPTESAPPDAKKTEEPVPTPATEPPTVAPRPKPTNKPNTSKALGLLGKRTFEKPPPGRSTGIISFIGPSFGYIEREDLQKYTFSFDVFFGNPKAMTPGVRVHFTACKEKGSLIATDVKVAPGGTENVEPEIYEAVVTQPIVEPQPGERQYPGQILTFDAKDSTVTLLKNDQVLINLLTDIVTEKRRATNIKPKIPSTFSETQEIREQGVIISLKDGEGVVKSEKHGELPFDVKENLSDVEFTVEDVNEEVEFTVITLRSGNRAIRIKRVKEPLLLTICSASASSASKGDNSQNDNDSVQQLQNSMTSEVGPNMKLDPELYEGVVTQTITEPSPQTPGYPGQIHANIGPIKTNVTFDHRDCGITLLKNDHVLINLLYNLHQGDQRAGKHWQQVINDSDIDSLENMNVIGVITWLSGDEGIVNSADHGELSFDTCENFSDSEFSSEDVHKEVEFTLALEKGKKRAIRLMRTKRDKDPILEEQKKREEAEKRKKKEEEEVKRKEEEQLREAERKRKEDAVAALEAAKCKVKIKVEKTTEDEKEEGAEEEERMEIKVEKEEDDKPLPDANAGRGS</sequence>
<dbReference type="Gene3D" id="2.40.50.140">
    <property type="entry name" value="Nucleic acid-binding proteins"/>
    <property type="match status" value="2"/>
</dbReference>
<accession>A0A4Z2C5A6</accession>
<proteinExistence type="predicted"/>
<dbReference type="InterPro" id="IPR012340">
    <property type="entry name" value="NA-bd_OB-fold"/>
</dbReference>
<evidence type="ECO:0000313" key="3">
    <source>
        <dbReference type="Proteomes" id="UP000516260"/>
    </source>
</evidence>
<feature type="region of interest" description="Disordered" evidence="1">
    <location>
        <begin position="784"/>
        <end position="825"/>
    </location>
</feature>
<feature type="compositionally biased region" description="Basic and acidic residues" evidence="1">
    <location>
        <begin position="729"/>
        <end position="770"/>
    </location>
</feature>
<feature type="compositionally biased region" description="Pro residues" evidence="1">
    <location>
        <begin position="271"/>
        <end position="288"/>
    </location>
</feature>
<organism evidence="2 3">
    <name type="scientific">Takifugu bimaculatus</name>
    <dbReference type="NCBI Taxonomy" id="433685"/>
    <lineage>
        <taxon>Eukaryota</taxon>
        <taxon>Metazoa</taxon>
        <taxon>Chordata</taxon>
        <taxon>Craniata</taxon>
        <taxon>Vertebrata</taxon>
        <taxon>Euteleostomi</taxon>
        <taxon>Actinopterygii</taxon>
        <taxon>Neopterygii</taxon>
        <taxon>Teleostei</taxon>
        <taxon>Neoteleostei</taxon>
        <taxon>Acanthomorphata</taxon>
        <taxon>Eupercaria</taxon>
        <taxon>Tetraodontiformes</taxon>
        <taxon>Tetradontoidea</taxon>
        <taxon>Tetraodontidae</taxon>
        <taxon>Takifugu</taxon>
    </lineage>
</organism>
<evidence type="ECO:0000256" key="1">
    <source>
        <dbReference type="SAM" id="MobiDB-lite"/>
    </source>
</evidence>
<feature type="region of interest" description="Disordered" evidence="1">
    <location>
        <begin position="254"/>
        <end position="296"/>
    </location>
</feature>